<gene>
    <name evidence="3" type="ORF">MCOR_14030</name>
</gene>
<sequence>MQTAAAPIVRDDIVPPEIKLMSDKKSVPLYLKLLESGSEKKRDIRLVIVGEKGVGKTSLLKRLFGEEMGGVTSTNGIEIHRIKCHAESNDGIWNKLEGKSEEAELHTRLLKPFEKSLKSQVKINSKASTEGAAYKVSRDNKSTSFYATKKMTMNDSAFPSLDKLQLTKTTVYHEKQPVHPLEQAHKEVKRVIKSSLDKLKSTQAIVSHEKQPEHPLEQAHKEIERMLRSEVDLHDKEEYATLLLWDFAGDKEFYHTHQTFLSADAIYLVVTKLNEADNKEAQGMFRLWMDSIHCYCRSEKQNTISGSNTAEVKYLTDHRLDPPVILVGTCKDQIEIAEGEEMQNSCMERLCIYTTDVSSDACRHIDEEGKYCISNTEDDTTVFQKIREYISKLARTMQSWNRAYPLKFIHLEKCLQEKRLELPIISFQQIQNLSTATLNPLNGEELKLFLRFHHEIRALVYFEDLPDYIILDTQWLSDAFKCIVTAEKFQCKVRSIKNKDKWEDLNQRGILHNEVLEDIFKKQELILSQHKDHILNVMEKFDIIIRPIISDGDVTDEKSCYYVPCMVKEKPVRDIYEMFNVTEDTCKKSTWFCLKFSFLPPHLMNHLIASLCREYEVSKVSDTIQDKKLIALFRGTAVFDLQKTRLQKLLVTICPNLIQIQVLEFKTNAIIARGSYSYIADFVEGAIIKIISTRFKMTNVTFEKKWECGCVKPEFVTGSIDFTEEHNTEYFCETCTAAHKFIDEWSNKQLSQSFEESNFDTADSKPTVISAKLCFHPGALSALSKLSEVQTRKTSSRVFTKEEFNFAKMGMILLNILADVLFDLLKQDKGNVKPRSECDITYLYSEHRNLNKHIPSNSTGRRCPPGPWGGTWGDIQNTDIAIGDDIERIRLTRNELQHSNIFELNDIRYNDLCNIILELLERFDQHNNPAKLYTEQLNDILARTISDDEVNGVRIGKIALTNHRIP</sequence>
<protein>
    <recommendedName>
        <fullName evidence="2">COR domain-containing protein</fullName>
    </recommendedName>
</protein>
<dbReference type="Pfam" id="PF08477">
    <property type="entry name" value="Roc"/>
    <property type="match status" value="1"/>
</dbReference>
<evidence type="ECO:0000313" key="3">
    <source>
        <dbReference type="EMBL" id="CAC5377746.1"/>
    </source>
</evidence>
<accession>A0A6J8B2D8</accession>
<dbReference type="InterPro" id="IPR036388">
    <property type="entry name" value="WH-like_DNA-bd_sf"/>
</dbReference>
<dbReference type="EMBL" id="CACVKT020002383">
    <property type="protein sequence ID" value="CAC5377746.1"/>
    <property type="molecule type" value="Genomic_DNA"/>
</dbReference>
<proteinExistence type="predicted"/>
<dbReference type="OrthoDB" id="5962960at2759"/>
<dbReference type="PANTHER" id="PTHR12449:SF18">
    <property type="entry name" value="DEATH DOMAIN-CONTAINING PROTEIN"/>
    <property type="match status" value="1"/>
</dbReference>
<dbReference type="PANTHER" id="PTHR12449">
    <property type="entry name" value="DEATH DOMAIN-CONTAINING PROTEIN"/>
    <property type="match status" value="1"/>
</dbReference>
<dbReference type="Pfam" id="PF16095">
    <property type="entry name" value="COR-A"/>
    <property type="match status" value="1"/>
</dbReference>
<organism evidence="3 4">
    <name type="scientific">Mytilus coruscus</name>
    <name type="common">Sea mussel</name>
    <dbReference type="NCBI Taxonomy" id="42192"/>
    <lineage>
        <taxon>Eukaryota</taxon>
        <taxon>Metazoa</taxon>
        <taxon>Spiralia</taxon>
        <taxon>Lophotrochozoa</taxon>
        <taxon>Mollusca</taxon>
        <taxon>Bivalvia</taxon>
        <taxon>Autobranchia</taxon>
        <taxon>Pteriomorphia</taxon>
        <taxon>Mytilida</taxon>
        <taxon>Mytiloidea</taxon>
        <taxon>Mytilidae</taxon>
        <taxon>Mytilinae</taxon>
        <taxon>Mytilus</taxon>
    </lineage>
</organism>
<keyword evidence="4" id="KW-1185">Reference proteome</keyword>
<dbReference type="SUPFAM" id="SSF52540">
    <property type="entry name" value="P-loop containing nucleoside triphosphate hydrolases"/>
    <property type="match status" value="1"/>
</dbReference>
<name>A0A6J8B2D8_MYTCO</name>
<evidence type="ECO:0000256" key="1">
    <source>
        <dbReference type="ARBA" id="ARBA00022737"/>
    </source>
</evidence>
<dbReference type="Gene3D" id="1.10.10.10">
    <property type="entry name" value="Winged helix-like DNA-binding domain superfamily/Winged helix DNA-binding domain"/>
    <property type="match status" value="1"/>
</dbReference>
<keyword evidence="1" id="KW-0677">Repeat</keyword>
<reference evidence="3 4" key="1">
    <citation type="submission" date="2020-06" db="EMBL/GenBank/DDBJ databases">
        <authorList>
            <person name="Li R."/>
            <person name="Bekaert M."/>
        </authorList>
    </citation>
    <scope>NUCLEOTIDE SEQUENCE [LARGE SCALE GENOMIC DNA]</scope>
    <source>
        <strain evidence="4">wild</strain>
    </source>
</reference>
<dbReference type="InterPro" id="IPR027417">
    <property type="entry name" value="P-loop_NTPase"/>
</dbReference>
<dbReference type="InterPro" id="IPR032171">
    <property type="entry name" value="COR-A"/>
</dbReference>
<dbReference type="Proteomes" id="UP000507470">
    <property type="component" value="Unassembled WGS sequence"/>
</dbReference>
<dbReference type="AlphaFoldDB" id="A0A6J8B2D8"/>
<feature type="domain" description="COR" evidence="2">
    <location>
        <begin position="405"/>
        <end position="544"/>
    </location>
</feature>
<evidence type="ECO:0000313" key="4">
    <source>
        <dbReference type="Proteomes" id="UP000507470"/>
    </source>
</evidence>
<evidence type="ECO:0000259" key="2">
    <source>
        <dbReference type="Pfam" id="PF16095"/>
    </source>
</evidence>
<dbReference type="InterPro" id="IPR039788">
    <property type="entry name" value="NOL4/NOL4L"/>
</dbReference>
<dbReference type="Gene3D" id="3.40.50.300">
    <property type="entry name" value="P-loop containing nucleotide triphosphate hydrolases"/>
    <property type="match status" value="2"/>
</dbReference>